<evidence type="ECO:0000313" key="2">
    <source>
        <dbReference type="Proteomes" id="UP000295252"/>
    </source>
</evidence>
<proteinExistence type="predicted"/>
<gene>
    <name evidence="1" type="ORF">GSCOC_T00038960001</name>
</gene>
<dbReference type="InParanoid" id="A0A068UZW5"/>
<dbReference type="Proteomes" id="UP000295252">
    <property type="component" value="Chromosome IV"/>
</dbReference>
<organism evidence="1 2">
    <name type="scientific">Coffea canephora</name>
    <name type="common">Robusta coffee</name>
    <dbReference type="NCBI Taxonomy" id="49390"/>
    <lineage>
        <taxon>Eukaryota</taxon>
        <taxon>Viridiplantae</taxon>
        <taxon>Streptophyta</taxon>
        <taxon>Embryophyta</taxon>
        <taxon>Tracheophyta</taxon>
        <taxon>Spermatophyta</taxon>
        <taxon>Magnoliopsida</taxon>
        <taxon>eudicotyledons</taxon>
        <taxon>Gunneridae</taxon>
        <taxon>Pentapetalae</taxon>
        <taxon>asterids</taxon>
        <taxon>lamiids</taxon>
        <taxon>Gentianales</taxon>
        <taxon>Rubiaceae</taxon>
        <taxon>Ixoroideae</taxon>
        <taxon>Gardenieae complex</taxon>
        <taxon>Bertiereae - Coffeeae clade</taxon>
        <taxon>Coffeeae</taxon>
        <taxon>Coffea</taxon>
    </lineage>
</organism>
<dbReference type="Gramene" id="CDP13847">
    <property type="protein sequence ID" value="CDP13847"/>
    <property type="gene ID" value="GSCOC_T00038960001"/>
</dbReference>
<name>A0A068UZW5_COFCA</name>
<keyword evidence="2" id="KW-1185">Reference proteome</keyword>
<dbReference type="AlphaFoldDB" id="A0A068UZW5"/>
<sequence>MCPVWFITCVDLVKKLIVPVKNRSNPSSLHYSSLWLFASSPSSVFLLGCCRCFCRLLGLSVYYSSLWRLRSSCLAALADLPICRRCSARSFILTIYLFFGAWSTKVMSLDHRMIARMITYLLTMIRVYLA</sequence>
<reference evidence="2" key="1">
    <citation type="journal article" date="2014" name="Science">
        <title>The coffee genome provides insight into the convergent evolution of caffeine biosynthesis.</title>
        <authorList>
            <person name="Denoeud F."/>
            <person name="Carretero-Paulet L."/>
            <person name="Dereeper A."/>
            <person name="Droc G."/>
            <person name="Guyot R."/>
            <person name="Pietrella M."/>
            <person name="Zheng C."/>
            <person name="Alberti A."/>
            <person name="Anthony F."/>
            <person name="Aprea G."/>
            <person name="Aury J.M."/>
            <person name="Bento P."/>
            <person name="Bernard M."/>
            <person name="Bocs S."/>
            <person name="Campa C."/>
            <person name="Cenci A."/>
            <person name="Combes M.C."/>
            <person name="Crouzillat D."/>
            <person name="Da Silva C."/>
            <person name="Daddiego L."/>
            <person name="De Bellis F."/>
            <person name="Dussert S."/>
            <person name="Garsmeur O."/>
            <person name="Gayraud T."/>
            <person name="Guignon V."/>
            <person name="Jahn K."/>
            <person name="Jamilloux V."/>
            <person name="Joet T."/>
            <person name="Labadie K."/>
            <person name="Lan T."/>
            <person name="Leclercq J."/>
            <person name="Lepelley M."/>
            <person name="Leroy T."/>
            <person name="Li L.T."/>
            <person name="Librado P."/>
            <person name="Lopez L."/>
            <person name="Munoz A."/>
            <person name="Noel B."/>
            <person name="Pallavicini A."/>
            <person name="Perrotta G."/>
            <person name="Poncet V."/>
            <person name="Pot D."/>
            <person name="Priyono X."/>
            <person name="Rigoreau M."/>
            <person name="Rouard M."/>
            <person name="Rozas J."/>
            <person name="Tranchant-Dubreuil C."/>
            <person name="VanBuren R."/>
            <person name="Zhang Q."/>
            <person name="Andrade A.C."/>
            <person name="Argout X."/>
            <person name="Bertrand B."/>
            <person name="de Kochko A."/>
            <person name="Graziosi G."/>
            <person name="Henry R.J."/>
            <person name="Jayarama X."/>
            <person name="Ming R."/>
            <person name="Nagai C."/>
            <person name="Rounsley S."/>
            <person name="Sankoff D."/>
            <person name="Giuliano G."/>
            <person name="Albert V.A."/>
            <person name="Wincker P."/>
            <person name="Lashermes P."/>
        </authorList>
    </citation>
    <scope>NUCLEOTIDE SEQUENCE [LARGE SCALE GENOMIC DNA]</scope>
    <source>
        <strain evidence="2">cv. DH200-94</strain>
    </source>
</reference>
<accession>A0A068UZW5</accession>
<evidence type="ECO:0000313" key="1">
    <source>
        <dbReference type="EMBL" id="CDP13847.1"/>
    </source>
</evidence>
<protein>
    <submittedName>
        <fullName evidence="1">Uncharacterized protein</fullName>
    </submittedName>
</protein>
<dbReference type="EMBL" id="HG739161">
    <property type="protein sequence ID" value="CDP13847.1"/>
    <property type="molecule type" value="Genomic_DNA"/>
</dbReference>